<sequence length="174" mass="18965">MTPEILLPWQKWLLHTAILRKRAAELDNNNQNIRLYYSSISDFKATPNLAHSHVLFLTSRNCFAVLSEAYASEAAILRIAFRHPFLRDFKRSAKAADAATSDISEAFMPLIAVDAATLRISEAFMPLIPADAATSGHSEAFMPLIPAEAATSGISEAFMPLIAADAATSRDSEA</sequence>
<organism evidence="1 2">
    <name type="scientific">Paenibacillus donghaensis</name>
    <dbReference type="NCBI Taxonomy" id="414771"/>
    <lineage>
        <taxon>Bacteria</taxon>
        <taxon>Bacillati</taxon>
        <taxon>Bacillota</taxon>
        <taxon>Bacilli</taxon>
        <taxon>Bacillales</taxon>
        <taxon>Paenibacillaceae</taxon>
        <taxon>Paenibacillus</taxon>
    </lineage>
</organism>
<evidence type="ECO:0000313" key="1">
    <source>
        <dbReference type="EMBL" id="ASA23115.1"/>
    </source>
</evidence>
<protein>
    <submittedName>
        <fullName evidence="1">Uncharacterized protein</fullName>
    </submittedName>
</protein>
<dbReference type="KEGG" id="pdh:B9T62_21310"/>
<reference evidence="1 2" key="1">
    <citation type="submission" date="2017-06" db="EMBL/GenBank/DDBJ databases">
        <title>Complete genome sequence of Paenibacillus donghaensis KCTC 13049T isolated from East Sea sediment, South Korea.</title>
        <authorList>
            <person name="Jung B.K."/>
            <person name="Hong S.-J."/>
            <person name="Shin J.-H."/>
        </authorList>
    </citation>
    <scope>NUCLEOTIDE SEQUENCE [LARGE SCALE GENOMIC DNA]</scope>
    <source>
        <strain evidence="1 2">KCTC 13049</strain>
    </source>
</reference>
<proteinExistence type="predicted"/>
<dbReference type="Proteomes" id="UP000249890">
    <property type="component" value="Chromosome"/>
</dbReference>
<keyword evidence="2" id="KW-1185">Reference proteome</keyword>
<dbReference type="RefSeq" id="WP_087917110.1">
    <property type="nucleotide sequence ID" value="NZ_CP021780.1"/>
</dbReference>
<name>A0A2Z2KGG3_9BACL</name>
<accession>A0A2Z2KGG3</accession>
<gene>
    <name evidence="1" type="ORF">B9T62_21310</name>
</gene>
<dbReference type="EMBL" id="CP021780">
    <property type="protein sequence ID" value="ASA23115.1"/>
    <property type="molecule type" value="Genomic_DNA"/>
</dbReference>
<dbReference type="AlphaFoldDB" id="A0A2Z2KGG3"/>
<evidence type="ECO:0000313" key="2">
    <source>
        <dbReference type="Proteomes" id="UP000249890"/>
    </source>
</evidence>